<accession>A0AB73H1S5</accession>
<dbReference type="PANTHER" id="PTHR35037">
    <property type="entry name" value="C-TERMINAL REGION OF AIDA-LIKE PROTEIN"/>
    <property type="match status" value="1"/>
</dbReference>
<dbReference type="InterPro" id="IPR011050">
    <property type="entry name" value="Pectin_lyase_fold/virulence"/>
</dbReference>
<dbReference type="InterPro" id="IPR013425">
    <property type="entry name" value="Autotrns_rpt"/>
</dbReference>
<evidence type="ECO:0000259" key="3">
    <source>
        <dbReference type="PROSITE" id="PS51208"/>
    </source>
</evidence>
<proteinExistence type="predicted"/>
<dbReference type="EMBL" id="JACIIQ010000012">
    <property type="protein sequence ID" value="MBB5671394.1"/>
    <property type="molecule type" value="Genomic_DNA"/>
</dbReference>
<reference evidence="4" key="1">
    <citation type="submission" date="2020-08" db="EMBL/GenBank/DDBJ databases">
        <title>Studying the diversity of plant-associated saprophytic bacteria and their role in host health and plant-pathogen interactions.</title>
        <authorList>
            <person name="Potnis N."/>
        </authorList>
    </citation>
    <scope>NUCLEOTIDE SEQUENCE</scope>
    <source>
        <strain evidence="4">F21</strain>
    </source>
</reference>
<dbReference type="SUPFAM" id="SSF51126">
    <property type="entry name" value="Pectin lyase-like"/>
    <property type="match status" value="9"/>
</dbReference>
<keyword evidence="2" id="KW-0812">Transmembrane</keyword>
<sequence length="3676" mass="349605">MNRAFALVWNAAIGNWVVTHELVRRRRKPGATRRSVASLVVLAVGAAVPMLAWGACTPALPAAGATVTCTGLPITSNSFASSANNLTINVAAGTQMTAGLLGGTAIALTGTNATLNNSGTIDPSALGLLSVLSTGVSMGNASSTTVTANNLATGAIYGTGGLLGANLLNLDGMALGITSASNGVVQINNAGLIDSRALLNLSVLSADTPVIAVSGGGTVNAVNTGTINGRVGFQSSATGNSFVNAGTINGSVSMGAGSTNSFTAVTGGSVNSGGGLALELLGPGGLLSFAQTGVVDGGAGGTNTLILQNSATGTGSGSTGVGTLSTAQYINFGSLRVNSGTWSVGGGSNFGSSALNGGVLQFANPAQLGTAITANGGALEATAAGLSLSPAGGITLGAGGLTLQGANALTIASPIVGTGALTKTGSGALGLTGSNTFSGGVNLLGGSVTVGTNGALGTGAVNVSAGSVLSSAAVDLPNAFVLNDFIGIGGANTLRIGGGISGAGALNKIGTGTLTLGGSNTYAGGTTLGAGTLRIETNTALGAGTVTAAGGQLDTSAPLTLANNVALTNTLGLGASGNALTLTGTLAGAGGVNKTGTGTLALNGANTFAGGTTLASGTLQLGSTSALGTGGLNVTGASNLSSSAPLTVANGISLGGPLNWTGAQALTLSGAINGGGSLIKSGAGDLTLTGNNAYTGGTSLSTGRLVVGSNAALGTGTLTASGGELDAIAAATLGNTIALTGSLGVGSSGNALNLSGAIGGTGALNKLGTGSLTLGGLNTYAGGTNLTAGTLQVASGTALGTGALNVTGNAALQNTAATSLSNAIALTPGALTLSGAQALTLSGAISGTGSLIKSGSGDLTLSGNNLYSGGTTLSAGTLTVGSDTALGVGALSAAAGTTLNNATVSTLANAIALAGLVNVGGSNALTLTGAITGVGSLDKLGPASLTLAGNNSYTGGTRLSAGSLILGSDTALGLGTLTVGGGLLDSTAARVLANNVALEADLQLGGSQDLTLTGAVSGVGGVVKDGNAALTLAGPNSFAGGVDLDAGALLIGDGAALGTGALTAADGTQLQATAATTIGNAVVLNGALSLTGNNDLGVTGIVSGAGSLLKQGAGALTLTGNNVYTGGTLLDTGILSVGSDSALGTGALTAADGTQLTASAAVTLQNAVNVAGQLAIDGQNLTLDGVVDGAGRLIKNGTQTLTLNGNNTWAGGLQLQGGAVVVGSDTALGLGTLSTAAGTTLDASTAVTLGNALALNGALTLPGTQDITLNGVVSGSGSLDKQGAATLTLANANTFSGGVALNAGRVVLGNDAALGVGALLVGGPAELDAAAALTLGNTVQLNDQLTLVGSNDLGLNAAITGTGSLIKNGATTLSLNAGNSYSGGTTLTAGTIAVGANDALGTGSLSVVGNAALSNAIAVALGNDIALGAALTVDNGADMLVSGSISGTGDLIKTGAGTLTLNGSNTYTGPLAIQAGTLVASTAASLGNASNVDVAAGAVLNLSNGGLISALSGAGNVNTDAGGTLQLGGGDFGGSLGGGGNLDKVGAGTVRLLGNSAIGGATQVSGGTLDVIGTLGTSAVNVALGGTLTGTGTTGNVGSNVTIADGGRLALTSGSSLSVGGLTLAPGAFLDVALAAPSNTRLLAVNGDLTLDGTLNITDIGGFGTGVYRLIDYTGLLTNNGLAIGLFPGSVDLSQLALQTAIGQQLNLVVTAPGSIVQFWDGAQTTANGTIDGGAGTWGAATNWTNQDGSANSTWQGDFAVFAGNAAAVGVVGTQSIGGLQFVTDGYQLTDAGAGGLAVTAPLTAIRVDPGATASIDVAISGSGGVEKLDTGTLVLDAANSYTGGTALSGGTLVLGDAQALGTGTLTAATGTNLDSNQALAVGNAVVLDGALNLVGSNDLRLSGPISGAGSVIKNGASTLTLDGANSYVGGSVLNAGTLAVGSNTALGVGSLSVLGNATLSNAIALALGNAVNLGADLTIASADDLGLTGVLSGAGALTKTGLGTLTLSGGNTFTGPVSVQAGVLATAAPGALGNTSVVDVAAGAGLSLGSNAALGAVTGQGNVAVLGGTTLQLGANNVGSTFAGSLSDAGNLDKVGTGTLQLTGTSALGGTTQVTAGTLDVDGTLASAGGLTVGSGASLSGSGVVDAAVTVNDGGRLVVTSGAVLTTGSLSLAPTATLDAFLGIPSQTGVLAVNGDLTLDGTLNITDIGGFGTGVYRLIDYTGGLTDNGLGIGTLPGTIDPTQLTLQTALAQQINVVLLAPGSNVQFWDGAQTIANGSIDGGAGVWAAGPTNWTSIDGLSNSDWQNSFAVFAGTAGNVGVQGTQGITGMQFISDGYVLSDAGGGALSANAATTIIRVDPGVTGTIDVGIGGTGTLQKLDTGTLVLSAANTYTGGTALGGGTLVLGDAQALGTGTLTAAAGTSLDTDQALAVGNAVVLDGAVTLLGSNDLALTGAISGAGSVIKTGASTLTLSGNNSYAGGTALSDGTLSIGSNNALGTGSLSVVGAAVLTNPVAATVGNAVVLGAALSVDNPADLTLAGDISGSGALIKTNTGTLTLDGSNSYTGGTTVNAGTLVGDSASLQGAIVDNATLVFNQVADGVFTGSITGTGSVIKDGAGALSLNGANGYTGGTTITAGILIGDTTSLQGDIANNAALVFNQNTGGVYAGTLSGAGSLQKAGTGALQLLGPNTYTGGTVISAGSLIGNTTSLQGNIVDNATLVFDQASDGVFAGAVSGTGSVVKQGTGALTLAEAGNYSGGTVLASGSLVLGDAQALGTGTLTAATGTALDTDQALTVTNAVELAGAVAFAGSNDLTLTGAVTGTGGLIKNGVSTLTLDGSNSYTGGTTVNAGTLVGDSASLQGAIVDNATLAFNQVADGVFTGSITGTGNVIKDGAGALVLNGANGYTGGTTITAGTLIGDTSSLQGDIANNAALVFNQNTGGVYAGTLSGTGSLQKAGTGALQLLGPNTYTGGTVISAGSLIGNTTSLQGNIVDNATLVFDQASDGVFAGAVSGTGSVVKQGTGALTLVAPNTYSGGTTIASGSLIGNTTSLQGNIVDNATLVFDQAGDGTFAGNITGSGTLIKNGAGALTLDGVNAYLGGTTINAGTLIGDTDSLQGNIANAGALVFQQTANGTYAGILSGTGSLLKDGVGTLLVTANSSGFTGPTTIVAGTLSVGNPANPGAALGGPVTVGPGGTLTGSGSIGGLTSGGTVAIGGSTGTISVGGNVALANGSTLQVTPGAGGTVTPISVGGAATLAPGSTLQLVRATDLPLFTEIPVISAAGGLTGRFTNVVSDYAFVTPNVSASATALSVSFGRNTVAMVDAVTAPNQQAAAAAVDGLPTTSPVYQAVVRLPDDPQAISTAFASLSGESHASTATALLDSRFLLSGVGNHLRGDSQDAQVGDTTVWITGRSLPNRVDGDANTASVRREDNGVMAGAERRIGERSVVGVAVGNQDIETRSRESLDRSDIDGTHAGIYAQADWSAFAMQAAVDYADYSVDSSRRVMLPGVLEERLTSNYDAKAVTVSLEAAWNLRTGNAVYSPFVAADYTHLKTDGFDERGGIAGLSVDSAKDEYTTSTVGVRGRWQLGAAAGVYASVGWRHAFGDRAVERSAGFVGSGSQFSVQSVTLAKNAVVGELGVSLITSPNSRMALSLQGLNGDGQTAYGGQVTWGWSF</sequence>
<feature type="domain" description="Autotransporter" evidence="3">
    <location>
        <begin position="3401"/>
        <end position="3676"/>
    </location>
</feature>
<dbReference type="PROSITE" id="PS51208">
    <property type="entry name" value="AUTOTRANSPORTER"/>
    <property type="match status" value="1"/>
</dbReference>
<dbReference type="Proteomes" id="UP000528595">
    <property type="component" value="Unassembled WGS sequence"/>
</dbReference>
<dbReference type="SMART" id="SM00869">
    <property type="entry name" value="Autotransporter"/>
    <property type="match status" value="1"/>
</dbReference>
<dbReference type="PANTHER" id="PTHR35037:SF3">
    <property type="entry name" value="C-TERMINAL REGION OF AIDA-LIKE PROTEIN"/>
    <property type="match status" value="1"/>
</dbReference>
<gene>
    <name evidence="4" type="ORF">FHR65_002969</name>
</gene>
<dbReference type="SUPFAM" id="SSF103515">
    <property type="entry name" value="Autotransporter"/>
    <property type="match status" value="1"/>
</dbReference>
<dbReference type="InterPro" id="IPR005546">
    <property type="entry name" value="Autotransporte_beta"/>
</dbReference>
<name>A0AB73H1S5_9XANT</name>
<keyword evidence="1" id="KW-0732">Signal</keyword>
<feature type="transmembrane region" description="Helical" evidence="2">
    <location>
        <begin position="35"/>
        <end position="55"/>
    </location>
</feature>
<dbReference type="InterPro" id="IPR051551">
    <property type="entry name" value="Autotransporter_adhesion"/>
</dbReference>
<protein>
    <submittedName>
        <fullName evidence="4">Autotransporter-associated beta strand protein</fullName>
    </submittedName>
</protein>
<dbReference type="Pfam" id="PF13018">
    <property type="entry name" value="ESPR"/>
    <property type="match status" value="1"/>
</dbReference>
<dbReference type="Pfam" id="PF12951">
    <property type="entry name" value="PATR"/>
    <property type="match status" value="30"/>
</dbReference>
<dbReference type="InterPro" id="IPR024973">
    <property type="entry name" value="ESPR"/>
</dbReference>
<evidence type="ECO:0000256" key="1">
    <source>
        <dbReference type="ARBA" id="ARBA00022729"/>
    </source>
</evidence>
<keyword evidence="2" id="KW-1133">Transmembrane helix</keyword>
<dbReference type="Gene3D" id="2.160.20.20">
    <property type="match status" value="14"/>
</dbReference>
<comment type="caution">
    <text evidence="4">The sequence shown here is derived from an EMBL/GenBank/DDBJ whole genome shotgun (WGS) entry which is preliminary data.</text>
</comment>
<dbReference type="NCBIfam" id="TIGR02601">
    <property type="entry name" value="autotrns_rpt"/>
    <property type="match status" value="30"/>
</dbReference>
<dbReference type="RefSeq" id="WP_184429141.1">
    <property type="nucleotide sequence ID" value="NZ_JACHNQ010000003.1"/>
</dbReference>
<evidence type="ECO:0000313" key="4">
    <source>
        <dbReference type="EMBL" id="MBB5671394.1"/>
    </source>
</evidence>
<dbReference type="InterPro" id="IPR012332">
    <property type="entry name" value="Autotransporter_pectin_lyase_C"/>
</dbReference>
<evidence type="ECO:0000256" key="2">
    <source>
        <dbReference type="SAM" id="Phobius"/>
    </source>
</evidence>
<organism evidence="4">
    <name type="scientific">Xanthomonas arboricola</name>
    <dbReference type="NCBI Taxonomy" id="56448"/>
    <lineage>
        <taxon>Bacteria</taxon>
        <taxon>Pseudomonadati</taxon>
        <taxon>Pseudomonadota</taxon>
        <taxon>Gammaproteobacteria</taxon>
        <taxon>Lysobacterales</taxon>
        <taxon>Lysobacteraceae</taxon>
        <taxon>Xanthomonas</taxon>
    </lineage>
</organism>
<keyword evidence="2" id="KW-0472">Membrane</keyword>
<dbReference type="InterPro" id="IPR036709">
    <property type="entry name" value="Autotransporte_beta_dom_sf"/>
</dbReference>